<reference evidence="2 3" key="1">
    <citation type="submission" date="2018-11" db="EMBL/GenBank/DDBJ databases">
        <title>Sequencing the genomes of 1000 actinobacteria strains.</title>
        <authorList>
            <person name="Klenk H.-P."/>
        </authorList>
    </citation>
    <scope>NUCLEOTIDE SEQUENCE [LARGE SCALE GENOMIC DNA]</scope>
    <source>
        <strain evidence="2 3">DSM 14012</strain>
    </source>
</reference>
<feature type="transmembrane region" description="Helical" evidence="1">
    <location>
        <begin position="57"/>
        <end position="75"/>
    </location>
</feature>
<keyword evidence="3" id="KW-1185">Reference proteome</keyword>
<evidence type="ECO:0000256" key="1">
    <source>
        <dbReference type="SAM" id="Phobius"/>
    </source>
</evidence>
<proteinExistence type="predicted"/>
<feature type="transmembrane region" description="Helical" evidence="1">
    <location>
        <begin position="24"/>
        <end position="45"/>
    </location>
</feature>
<keyword evidence="1" id="KW-0472">Membrane</keyword>
<evidence type="ECO:0000313" key="3">
    <source>
        <dbReference type="Proteomes" id="UP000266915"/>
    </source>
</evidence>
<gene>
    <name evidence="2" type="ORF">EDD42_2840</name>
</gene>
<evidence type="ECO:0000313" key="2">
    <source>
        <dbReference type="EMBL" id="ROR82744.1"/>
    </source>
</evidence>
<dbReference type="Proteomes" id="UP000266915">
    <property type="component" value="Unassembled WGS sequence"/>
</dbReference>
<organism evidence="2 3">
    <name type="scientific">Plantibacter flavus</name>
    <dbReference type="NCBI Taxonomy" id="150123"/>
    <lineage>
        <taxon>Bacteria</taxon>
        <taxon>Bacillati</taxon>
        <taxon>Actinomycetota</taxon>
        <taxon>Actinomycetes</taxon>
        <taxon>Micrococcales</taxon>
        <taxon>Microbacteriaceae</taxon>
        <taxon>Plantibacter</taxon>
    </lineage>
</organism>
<sequence length="192" mass="21484">MVGGGERVVRRGDKPVTVRPHPRVLWSAVLSAAIVVLPVWGVSLWLVGPAPSVERAWVITLGIIGMVVLLGVAVLSRRQRIVVCRDGFLEQPIVGRQRFVPREAIGRSLLFEFRGRGLQASSQFFVCDAENRPLLRMRSNRWSTDSIAAVVAAYDGPVERPRQPVSLDDLREDHPDLLTPLERLRWARAELL</sequence>
<comment type="caution">
    <text evidence="2">The sequence shown here is derived from an EMBL/GenBank/DDBJ whole genome shotgun (WGS) entry which is preliminary data.</text>
</comment>
<keyword evidence="1" id="KW-0812">Transmembrane</keyword>
<name>A0A3N2C632_9MICO</name>
<accession>A0A3N2C632</accession>
<dbReference type="AlphaFoldDB" id="A0A3N2C632"/>
<protein>
    <submittedName>
        <fullName evidence="2">Uncharacterized protein</fullName>
    </submittedName>
</protein>
<dbReference type="EMBL" id="RKHL01000001">
    <property type="protein sequence ID" value="ROR82744.1"/>
    <property type="molecule type" value="Genomic_DNA"/>
</dbReference>
<keyword evidence="1" id="KW-1133">Transmembrane helix</keyword>